<evidence type="ECO:0000313" key="2">
    <source>
        <dbReference type="RefSeq" id="XP_016461061.1"/>
    </source>
</evidence>
<dbReference type="InterPro" id="IPR026960">
    <property type="entry name" value="RVT-Znf"/>
</dbReference>
<dbReference type="KEGG" id="nta:107784443"/>
<dbReference type="OMA" id="FINTICR"/>
<dbReference type="PANTHER" id="PTHR33116">
    <property type="entry name" value="REVERSE TRANSCRIPTASE ZINC-BINDING DOMAIN-CONTAINING PROTEIN-RELATED-RELATED"/>
    <property type="match status" value="1"/>
</dbReference>
<dbReference type="PANTHER" id="PTHR33116:SF66">
    <property type="entry name" value="REVERSE TRANSCRIPTASE ZINC-BINDING DOMAIN-CONTAINING PROTEIN"/>
    <property type="match status" value="1"/>
</dbReference>
<reference evidence="2" key="1">
    <citation type="submission" date="2025-08" db="UniProtKB">
        <authorList>
            <consortium name="RefSeq"/>
        </authorList>
    </citation>
    <scope>IDENTIFICATION</scope>
</reference>
<dbReference type="OrthoDB" id="1304290at2759"/>
<organism evidence="2">
    <name type="scientific">Nicotiana tabacum</name>
    <name type="common">Common tobacco</name>
    <dbReference type="NCBI Taxonomy" id="4097"/>
    <lineage>
        <taxon>Eukaryota</taxon>
        <taxon>Viridiplantae</taxon>
        <taxon>Streptophyta</taxon>
        <taxon>Embryophyta</taxon>
        <taxon>Tracheophyta</taxon>
        <taxon>Spermatophyta</taxon>
        <taxon>Magnoliopsida</taxon>
        <taxon>eudicotyledons</taxon>
        <taxon>Gunneridae</taxon>
        <taxon>Pentapetalae</taxon>
        <taxon>asterids</taxon>
        <taxon>lamiids</taxon>
        <taxon>Solanales</taxon>
        <taxon>Solanaceae</taxon>
        <taxon>Nicotianoideae</taxon>
        <taxon>Nicotianeae</taxon>
        <taxon>Nicotiana</taxon>
    </lineage>
</organism>
<sequence>MKLLGFPEKFVRGIMQCITIVAYTVVINGQPTKPFEAKKGLRQGDPLSPVLFVMAIEGDIKSIQTLHQQFKIFSGASGLIANPNKSCIYFGGMDILTQRKIMDMLEYTKGELPLRYLGVPLSTKKLSIIQCEPLIDRMLSRIQCWTTKFLSYAGREMIIKSVLVAIQNFWAQIFILRKKIIQFINTICRRFLWSGNAEPTKKELIAWQKLCCPKVAGGLNFINVELWNKGKSVWDTTPKNASWVIQQIFKARKYFDIAGYTEEEVKKMENFSIKHMYKAMQGEFQKVPWRRLICNNYGLAKWKFMLRLAIQERLATKERLARWGIQIDTTCSLCQRESETVQHLYFECEVTTTIWKQLLTWQGIQRTKLGWEEELAWMERRTKGRSGGAELCRMSLAVAIYHIWQERNNAIFQQKNRPANAIVRSIIQEIHVRATMFPRLVRTMSNLNWYPDEM</sequence>
<proteinExistence type="predicted"/>
<dbReference type="PaxDb" id="4097-A0A1S3Z9G7"/>
<protein>
    <recommendedName>
        <fullName evidence="1">Reverse transcriptase zinc-binding domain-containing protein</fullName>
    </recommendedName>
</protein>
<dbReference type="AlphaFoldDB" id="A0A1S3Z9G7"/>
<accession>A0A1S3Z9G7</accession>
<dbReference type="Pfam" id="PF13966">
    <property type="entry name" value="zf-RVT"/>
    <property type="match status" value="1"/>
</dbReference>
<name>A0A1S3Z9G7_TOBAC</name>
<gene>
    <name evidence="2" type="primary">LOC107784443</name>
</gene>
<dbReference type="STRING" id="4097.A0A1S3Z9G7"/>
<evidence type="ECO:0000259" key="1">
    <source>
        <dbReference type="Pfam" id="PF13966"/>
    </source>
</evidence>
<feature type="domain" description="Reverse transcriptase zinc-binding" evidence="1">
    <location>
        <begin position="271"/>
        <end position="355"/>
    </location>
</feature>
<dbReference type="RefSeq" id="XP_016461061.1">
    <property type="nucleotide sequence ID" value="XM_016605575.1"/>
</dbReference>